<dbReference type="CDD" id="cd12830">
    <property type="entry name" value="MtCorA-like"/>
    <property type="match status" value="1"/>
</dbReference>
<feature type="transmembrane region" description="Helical" evidence="8">
    <location>
        <begin position="281"/>
        <end position="300"/>
    </location>
</feature>
<sequence length="338" mass="38144">MVTPTSADDTGLGDAFRRSAVASTLYIAGQPDREVDLADLGPAALDAGLLWVGLKEPDEALVRDLGRRLGLPDRAVEEIIAPHRRPKIIEYDQLTLVVVVTVEIDQDRPSFGDTQLLIGPGYLLTIRRHAQGSHRELRELLSSSPEFLSRGSDYVASMLLDLLADRYVEALDHMESRVESVEHQFLLRGFREMEIRRLYRMRRDLLRMQTAIAPLVEICRRLARVDIRNIGADSRGYFNEDADRIQRIIESLAGLREALVFAFEASMMISQMQQTDITRKLAAWAAILAVPTAVAGIYGMNFHDMPELGWTYGYPAMLAGTGLVCGLLYWKFRRIKWL</sequence>
<dbReference type="InterPro" id="IPR002523">
    <property type="entry name" value="MgTranspt_CorA/ZnTranspt_ZntB"/>
</dbReference>
<dbReference type="InterPro" id="IPR045863">
    <property type="entry name" value="CorA_TM1_TM2"/>
</dbReference>
<comment type="subcellular location">
    <subcellularLocation>
        <location evidence="1">Cell membrane</location>
        <topology evidence="1">Multi-pass membrane protein</topology>
    </subcellularLocation>
</comment>
<dbReference type="RefSeq" id="WP_376812356.1">
    <property type="nucleotide sequence ID" value="NZ_JBHSDY010000003.1"/>
</dbReference>
<accession>A0ABV8RWB0</accession>
<comment type="similarity">
    <text evidence="2">Belongs to the CorA metal ion transporter (MIT) (TC 1.A.35) family.</text>
</comment>
<dbReference type="Gene3D" id="3.30.460.20">
    <property type="entry name" value="CorA soluble domain-like"/>
    <property type="match status" value="1"/>
</dbReference>
<dbReference type="SUPFAM" id="SSF143865">
    <property type="entry name" value="CorA soluble domain-like"/>
    <property type="match status" value="1"/>
</dbReference>
<dbReference type="PANTHER" id="PTHR46494:SF1">
    <property type="entry name" value="CORA FAMILY METAL ION TRANSPORTER (EUROFUNG)"/>
    <property type="match status" value="1"/>
</dbReference>
<dbReference type="EMBL" id="JBHSDY010000003">
    <property type="protein sequence ID" value="MFC4297507.1"/>
    <property type="molecule type" value="Genomic_DNA"/>
</dbReference>
<dbReference type="PANTHER" id="PTHR46494">
    <property type="entry name" value="CORA FAMILY METAL ION TRANSPORTER (EUROFUNG)"/>
    <property type="match status" value="1"/>
</dbReference>
<dbReference type="SUPFAM" id="SSF144083">
    <property type="entry name" value="Magnesium transport protein CorA, transmembrane region"/>
    <property type="match status" value="1"/>
</dbReference>
<dbReference type="Proteomes" id="UP001595756">
    <property type="component" value="Unassembled WGS sequence"/>
</dbReference>
<name>A0ABV8RWB0_9BURK</name>
<keyword evidence="5 8" id="KW-0812">Transmembrane</keyword>
<feature type="transmembrane region" description="Helical" evidence="8">
    <location>
        <begin position="312"/>
        <end position="330"/>
    </location>
</feature>
<evidence type="ECO:0000256" key="6">
    <source>
        <dbReference type="ARBA" id="ARBA00022989"/>
    </source>
</evidence>
<keyword evidence="10" id="KW-1185">Reference proteome</keyword>
<organism evidence="9 10">
    <name type="scientific">Castellaniella hirudinis</name>
    <dbReference type="NCBI Taxonomy" id="1144617"/>
    <lineage>
        <taxon>Bacteria</taxon>
        <taxon>Pseudomonadati</taxon>
        <taxon>Pseudomonadota</taxon>
        <taxon>Betaproteobacteria</taxon>
        <taxon>Burkholderiales</taxon>
        <taxon>Alcaligenaceae</taxon>
        <taxon>Castellaniella</taxon>
    </lineage>
</organism>
<evidence type="ECO:0000256" key="1">
    <source>
        <dbReference type="ARBA" id="ARBA00004651"/>
    </source>
</evidence>
<keyword evidence="6 8" id="KW-1133">Transmembrane helix</keyword>
<evidence type="ECO:0000256" key="7">
    <source>
        <dbReference type="ARBA" id="ARBA00023136"/>
    </source>
</evidence>
<gene>
    <name evidence="9" type="ORF">ACFO0J_05570</name>
</gene>
<keyword evidence="3" id="KW-0813">Transport</keyword>
<evidence type="ECO:0000256" key="5">
    <source>
        <dbReference type="ARBA" id="ARBA00022692"/>
    </source>
</evidence>
<evidence type="ECO:0000256" key="3">
    <source>
        <dbReference type="ARBA" id="ARBA00022448"/>
    </source>
</evidence>
<protein>
    <submittedName>
        <fullName evidence="9">Magnesium and cobalt transport protein CorA</fullName>
    </submittedName>
</protein>
<keyword evidence="7 8" id="KW-0472">Membrane</keyword>
<evidence type="ECO:0000256" key="4">
    <source>
        <dbReference type="ARBA" id="ARBA00022475"/>
    </source>
</evidence>
<proteinExistence type="inferred from homology"/>
<dbReference type="Pfam" id="PF01544">
    <property type="entry name" value="CorA"/>
    <property type="match status" value="1"/>
</dbReference>
<comment type="caution">
    <text evidence="9">The sequence shown here is derived from an EMBL/GenBank/DDBJ whole genome shotgun (WGS) entry which is preliminary data.</text>
</comment>
<keyword evidence="4" id="KW-1003">Cell membrane</keyword>
<reference evidence="10" key="1">
    <citation type="journal article" date="2019" name="Int. J. Syst. Evol. Microbiol.">
        <title>The Global Catalogue of Microorganisms (GCM) 10K type strain sequencing project: providing services to taxonomists for standard genome sequencing and annotation.</title>
        <authorList>
            <consortium name="The Broad Institute Genomics Platform"/>
            <consortium name="The Broad Institute Genome Sequencing Center for Infectious Disease"/>
            <person name="Wu L."/>
            <person name="Ma J."/>
        </authorList>
    </citation>
    <scope>NUCLEOTIDE SEQUENCE [LARGE SCALE GENOMIC DNA]</scope>
    <source>
        <strain evidence="10">CGMCC 1.19029</strain>
    </source>
</reference>
<evidence type="ECO:0000256" key="8">
    <source>
        <dbReference type="SAM" id="Phobius"/>
    </source>
</evidence>
<dbReference type="InterPro" id="IPR045861">
    <property type="entry name" value="CorA_cytoplasmic_dom"/>
</dbReference>
<evidence type="ECO:0000313" key="10">
    <source>
        <dbReference type="Proteomes" id="UP001595756"/>
    </source>
</evidence>
<evidence type="ECO:0000313" key="9">
    <source>
        <dbReference type="EMBL" id="MFC4297507.1"/>
    </source>
</evidence>
<evidence type="ECO:0000256" key="2">
    <source>
        <dbReference type="ARBA" id="ARBA00009765"/>
    </source>
</evidence>
<dbReference type="Gene3D" id="1.20.58.340">
    <property type="entry name" value="Magnesium transport protein CorA, transmembrane region"/>
    <property type="match status" value="2"/>
</dbReference>